<proteinExistence type="predicted"/>
<evidence type="ECO:0000313" key="2">
    <source>
        <dbReference type="Proteomes" id="UP000823641"/>
    </source>
</evidence>
<protein>
    <submittedName>
        <fullName evidence="1">Uncharacterized protein</fullName>
    </submittedName>
</protein>
<comment type="caution">
    <text evidence="1">The sequence shown here is derived from an EMBL/GenBank/DDBJ whole genome shotgun (WGS) entry which is preliminary data.</text>
</comment>
<accession>A0A9D9N5G4</accession>
<name>A0A9D9N5G4_9BACT</name>
<sequence>MTFLTALLLVLVQSACSVRGSALEALMDDDTDLYVMLYISQDNNSLDIDSVCLPVSGIVSELANNPSTKNMATDMNLLQQSIISGQPLALPNGHGLFDDALCCNVEVDSIYAKGYEKRNHRFLGVENDTVSDPAYRALLHHYFFFYADGVSVENLYVCLDRVHSACGSSVYYGHSSTPAFYRESDELMDERKLSYIVSLLFKKGIYCSLDDNGNIRLMNTNLTLHDIVEIPYPIVEIR</sequence>
<gene>
    <name evidence="1" type="ORF">IAA73_11210</name>
</gene>
<reference evidence="1" key="1">
    <citation type="submission" date="2020-10" db="EMBL/GenBank/DDBJ databases">
        <authorList>
            <person name="Gilroy R."/>
        </authorList>
    </citation>
    <scope>NUCLEOTIDE SEQUENCE</scope>
    <source>
        <strain evidence="1">G3-3990</strain>
    </source>
</reference>
<dbReference type="AlphaFoldDB" id="A0A9D9N5G4"/>
<organism evidence="1 2">
    <name type="scientific">Candidatus Gallipaludibacter merdavium</name>
    <dbReference type="NCBI Taxonomy" id="2840839"/>
    <lineage>
        <taxon>Bacteria</taxon>
        <taxon>Pseudomonadati</taxon>
        <taxon>Bacteroidota</taxon>
        <taxon>Bacteroidia</taxon>
        <taxon>Bacteroidales</taxon>
        <taxon>Candidatus Gallipaludibacter</taxon>
    </lineage>
</organism>
<dbReference type="EMBL" id="JADIMG010000102">
    <property type="protein sequence ID" value="MBO8460880.1"/>
    <property type="molecule type" value="Genomic_DNA"/>
</dbReference>
<evidence type="ECO:0000313" key="1">
    <source>
        <dbReference type="EMBL" id="MBO8460880.1"/>
    </source>
</evidence>
<reference evidence="1" key="2">
    <citation type="journal article" date="2021" name="PeerJ">
        <title>Extensive microbial diversity within the chicken gut microbiome revealed by metagenomics and culture.</title>
        <authorList>
            <person name="Gilroy R."/>
            <person name="Ravi A."/>
            <person name="Getino M."/>
            <person name="Pursley I."/>
            <person name="Horton D.L."/>
            <person name="Alikhan N.F."/>
            <person name="Baker D."/>
            <person name="Gharbi K."/>
            <person name="Hall N."/>
            <person name="Watson M."/>
            <person name="Adriaenssens E.M."/>
            <person name="Foster-Nyarko E."/>
            <person name="Jarju S."/>
            <person name="Secka A."/>
            <person name="Antonio M."/>
            <person name="Oren A."/>
            <person name="Chaudhuri R.R."/>
            <person name="La Ragione R."/>
            <person name="Hildebrand F."/>
            <person name="Pallen M.J."/>
        </authorList>
    </citation>
    <scope>NUCLEOTIDE SEQUENCE</scope>
    <source>
        <strain evidence="1">G3-3990</strain>
    </source>
</reference>
<dbReference type="Proteomes" id="UP000823641">
    <property type="component" value="Unassembled WGS sequence"/>
</dbReference>